<feature type="region of interest" description="Disordered" evidence="1">
    <location>
        <begin position="1"/>
        <end position="25"/>
    </location>
</feature>
<feature type="region of interest" description="Disordered" evidence="1">
    <location>
        <begin position="49"/>
        <end position="76"/>
    </location>
</feature>
<feature type="non-terminal residue" evidence="2">
    <location>
        <position position="166"/>
    </location>
</feature>
<dbReference type="GO" id="GO:0008360">
    <property type="term" value="P:regulation of cell shape"/>
    <property type="evidence" value="ECO:0007669"/>
    <property type="project" value="TreeGrafter"/>
</dbReference>
<accession>A0A7K9H7R6</accession>
<feature type="region of interest" description="Disordered" evidence="1">
    <location>
        <begin position="121"/>
        <end position="166"/>
    </location>
</feature>
<comment type="caution">
    <text evidence="2">The sequence shown here is derived from an EMBL/GenBank/DDBJ whole genome shotgun (WGS) entry which is preliminary data.</text>
</comment>
<dbReference type="PANTHER" id="PTHR45857:SF2">
    <property type="entry name" value="FORMIN-LIKE PROTEIN 1"/>
    <property type="match status" value="1"/>
</dbReference>
<dbReference type="Proteomes" id="UP000534107">
    <property type="component" value="Unassembled WGS sequence"/>
</dbReference>
<dbReference type="GO" id="GO:0051015">
    <property type="term" value="F:actin filament binding"/>
    <property type="evidence" value="ECO:0007669"/>
    <property type="project" value="TreeGrafter"/>
</dbReference>
<evidence type="ECO:0000256" key="1">
    <source>
        <dbReference type="SAM" id="MobiDB-lite"/>
    </source>
</evidence>
<sequence>ELLTQAPREGWGWMGLRMSPHPPQLTEKLQDAENDSMAKIAELEKQLSQARRELEALREQLSPPRPPSPPAPQPQDCYRLALEQRLLELEEKGLLHILRGPDGDVAIQIVPVVIETQAAPVPTGEATATTPATTTATTTGTDAPVLDSALSPPPAPSAPPAPPPPP</sequence>
<feature type="compositionally biased region" description="Pro residues" evidence="1">
    <location>
        <begin position="151"/>
        <end position="166"/>
    </location>
</feature>
<evidence type="ECO:0000313" key="3">
    <source>
        <dbReference type="Proteomes" id="UP000534107"/>
    </source>
</evidence>
<dbReference type="AlphaFoldDB" id="A0A7K9H7R6"/>
<keyword evidence="3" id="KW-1185">Reference proteome</keyword>
<dbReference type="GO" id="GO:0030866">
    <property type="term" value="P:cortical actin cytoskeleton organization"/>
    <property type="evidence" value="ECO:0007669"/>
    <property type="project" value="TreeGrafter"/>
</dbReference>
<proteinExistence type="predicted"/>
<feature type="non-terminal residue" evidence="2">
    <location>
        <position position="1"/>
    </location>
</feature>
<reference evidence="2 3" key="1">
    <citation type="submission" date="2019-09" db="EMBL/GenBank/DDBJ databases">
        <title>Bird 10,000 Genomes (B10K) Project - Family phase.</title>
        <authorList>
            <person name="Zhang G."/>
        </authorList>
    </citation>
    <scope>NUCLEOTIDE SEQUENCE [LARGE SCALE GENOMIC DNA]</scope>
    <source>
        <strain evidence="2">B10K-DU-001-16</strain>
        <tissue evidence="2">Muscle</tissue>
    </source>
</reference>
<feature type="compositionally biased region" description="Basic and acidic residues" evidence="1">
    <location>
        <begin position="49"/>
        <end position="58"/>
    </location>
</feature>
<organism evidence="2 3">
    <name type="scientific">Bucco capensis</name>
    <name type="common">collared puffbird</name>
    <dbReference type="NCBI Taxonomy" id="135168"/>
    <lineage>
        <taxon>Eukaryota</taxon>
        <taxon>Metazoa</taxon>
        <taxon>Chordata</taxon>
        <taxon>Craniata</taxon>
        <taxon>Vertebrata</taxon>
        <taxon>Euteleostomi</taxon>
        <taxon>Archelosauria</taxon>
        <taxon>Archosauria</taxon>
        <taxon>Dinosauria</taxon>
        <taxon>Saurischia</taxon>
        <taxon>Theropoda</taxon>
        <taxon>Coelurosauria</taxon>
        <taxon>Aves</taxon>
        <taxon>Neognathae</taxon>
        <taxon>Neoaves</taxon>
        <taxon>Telluraves</taxon>
        <taxon>Coraciimorphae</taxon>
        <taxon>Piciformes</taxon>
        <taxon>Bucconidae</taxon>
        <taxon>Bucco</taxon>
    </lineage>
</organism>
<dbReference type="PANTHER" id="PTHR45857">
    <property type="entry name" value="FORMIN-LIKE PROTEIN"/>
    <property type="match status" value="1"/>
</dbReference>
<dbReference type="GO" id="GO:0016477">
    <property type="term" value="P:cell migration"/>
    <property type="evidence" value="ECO:0007669"/>
    <property type="project" value="TreeGrafter"/>
</dbReference>
<feature type="compositionally biased region" description="Pro residues" evidence="1">
    <location>
        <begin position="63"/>
        <end position="73"/>
    </location>
</feature>
<dbReference type="InterPro" id="IPR043592">
    <property type="entry name" value="FMNL_animal"/>
</dbReference>
<name>A0A7K9H7R6_9PICI</name>
<feature type="compositionally biased region" description="Low complexity" evidence="1">
    <location>
        <begin position="121"/>
        <end position="144"/>
    </location>
</feature>
<dbReference type="OrthoDB" id="9397650at2759"/>
<dbReference type="EMBL" id="VWZO01000586">
    <property type="protein sequence ID" value="NXH09506.1"/>
    <property type="molecule type" value="Genomic_DNA"/>
</dbReference>
<dbReference type="GO" id="GO:0005829">
    <property type="term" value="C:cytosol"/>
    <property type="evidence" value="ECO:0007669"/>
    <property type="project" value="TreeGrafter"/>
</dbReference>
<protein>
    <submittedName>
        <fullName evidence="2">FMNL1 protein</fullName>
    </submittedName>
</protein>
<gene>
    <name evidence="2" type="primary">Fmnl1_2</name>
    <name evidence="2" type="ORF">BUCCAP_R15611</name>
</gene>
<evidence type="ECO:0000313" key="2">
    <source>
        <dbReference type="EMBL" id="NXH09506.1"/>
    </source>
</evidence>